<dbReference type="InterPro" id="IPR014996">
    <property type="entry name" value="AcaB"/>
</dbReference>
<accession>A0AAX1G0V9</accession>
<organism evidence="1 2">
    <name type="scientific">Vibrio parahaemolyticus</name>
    <dbReference type="NCBI Taxonomy" id="670"/>
    <lineage>
        <taxon>Bacteria</taxon>
        <taxon>Pseudomonadati</taxon>
        <taxon>Pseudomonadota</taxon>
        <taxon>Gammaproteobacteria</taxon>
        <taxon>Vibrionales</taxon>
        <taxon>Vibrionaceae</taxon>
        <taxon>Vibrio</taxon>
    </lineage>
</organism>
<evidence type="ECO:0000313" key="1">
    <source>
        <dbReference type="EMBL" id="QHH13242.1"/>
    </source>
</evidence>
<geneLocation type="plasmid" evidence="2">
    <name>pvpsd2016-3</name>
</geneLocation>
<proteinExistence type="predicted"/>
<gene>
    <name evidence="1" type="ORF">EHC69_28715</name>
</gene>
<reference evidence="1 2" key="1">
    <citation type="submission" date="2018-12" db="EMBL/GenBank/DDBJ databases">
        <title>Genomic insights into the evolutionary origins and pathogenicity of five Vibrio parahaemolyticus strains isolated from the shrimp with acute hepatopancreatic necrosis disease (AHPND).</title>
        <authorList>
            <person name="Yang Q."/>
            <person name="Dong X."/>
            <person name="Xie G."/>
            <person name="Fu S."/>
            <person name="Zou P."/>
            <person name="Sun J."/>
            <person name="Wang Y."/>
            <person name="Huang J."/>
        </authorList>
    </citation>
    <scope>NUCLEOTIDE SEQUENCE [LARGE SCALE GENOMIC DNA]</scope>
    <source>
        <strain evidence="1 2">20160303005-1</strain>
        <plasmid evidence="2">pvpsd2016-3</plasmid>
    </source>
</reference>
<dbReference type="NCBIfam" id="TIGR03761">
    <property type="entry name" value="ICE_PFL4669"/>
    <property type="match status" value="1"/>
</dbReference>
<dbReference type="EMBL" id="CP034302">
    <property type="protein sequence ID" value="QHH13242.1"/>
    <property type="molecule type" value="Genomic_DNA"/>
</dbReference>
<protein>
    <submittedName>
        <fullName evidence="1">TIGR03761 family integrating conjugative element protein</fullName>
    </submittedName>
</protein>
<keyword evidence="1" id="KW-0614">Plasmid</keyword>
<dbReference type="Pfam" id="PF08900">
    <property type="entry name" value="AcaB"/>
    <property type="match status" value="1"/>
</dbReference>
<sequence length="223" mass="25258">MNKKKIQRKPSGNKIGSLVGRAQIELHSVESARFWNPGSASVVPGASTFFKAMSSLEVAASKDDPYADYGLLEIERAMNEAFALFERIDDELPAKQTSRVQFQDVVSRKPLVMRFVVQSRFGWRLVMVMEQFDLLMVRLYDSNFKTLLRRRDFERYRESASQALRRILSLGAQMKHSGITRQDVATNNAKAQAALKKFGAIPFEVLEGIERAEFAPQIRGTHG</sequence>
<dbReference type="AlphaFoldDB" id="A0AAX1G0V9"/>
<dbReference type="Proteomes" id="UP000464718">
    <property type="component" value="Plasmid pvpsd2016-3"/>
</dbReference>
<name>A0AAX1G0V9_VIBPH</name>
<evidence type="ECO:0000313" key="2">
    <source>
        <dbReference type="Proteomes" id="UP000464718"/>
    </source>
</evidence>
<dbReference type="RefSeq" id="WP_086482483.1">
    <property type="nucleotide sequence ID" value="NZ_CP034302.1"/>
</dbReference>